<feature type="domain" description="C-type lectin" evidence="4">
    <location>
        <begin position="122"/>
        <end position="237"/>
    </location>
</feature>
<dbReference type="Pfam" id="PF00059">
    <property type="entry name" value="Lectin_C"/>
    <property type="match status" value="1"/>
</dbReference>
<dbReference type="InterPro" id="IPR001304">
    <property type="entry name" value="C-type_lectin-like"/>
</dbReference>
<reference evidence="5" key="3">
    <citation type="submission" date="2025-09" db="UniProtKB">
        <authorList>
            <consortium name="Ensembl"/>
        </authorList>
    </citation>
    <scope>IDENTIFICATION</scope>
</reference>
<dbReference type="InterPro" id="IPR016187">
    <property type="entry name" value="CTDL_fold"/>
</dbReference>
<keyword evidence="3" id="KW-1133">Transmembrane helix</keyword>
<keyword evidence="6" id="KW-1185">Reference proteome</keyword>
<evidence type="ECO:0000256" key="3">
    <source>
        <dbReference type="SAM" id="Phobius"/>
    </source>
</evidence>
<feature type="transmembrane region" description="Helical" evidence="3">
    <location>
        <begin position="61"/>
        <end position="84"/>
    </location>
</feature>
<dbReference type="SMART" id="SM00034">
    <property type="entry name" value="CLECT"/>
    <property type="match status" value="1"/>
</dbReference>
<evidence type="ECO:0000256" key="2">
    <source>
        <dbReference type="ARBA" id="ARBA00023157"/>
    </source>
</evidence>
<name>A0AAR2KW14_PYGNA</name>
<proteinExistence type="predicted"/>
<dbReference type="InterPro" id="IPR016186">
    <property type="entry name" value="C-type_lectin-like/link_sf"/>
</dbReference>
<reference evidence="5" key="2">
    <citation type="submission" date="2025-08" db="UniProtKB">
        <authorList>
            <consortium name="Ensembl"/>
        </authorList>
    </citation>
    <scope>IDENTIFICATION</scope>
</reference>
<dbReference type="AlphaFoldDB" id="A0AAR2KW14"/>
<dbReference type="PANTHER" id="PTHR22803">
    <property type="entry name" value="MANNOSE, PHOSPHOLIPASE, LECTIN RECEPTOR RELATED"/>
    <property type="match status" value="1"/>
</dbReference>
<keyword evidence="1" id="KW-0430">Lectin</keyword>
<evidence type="ECO:0000313" key="5">
    <source>
        <dbReference type="Ensembl" id="ENSPNAP00000068528.1"/>
    </source>
</evidence>
<evidence type="ECO:0000256" key="1">
    <source>
        <dbReference type="ARBA" id="ARBA00022734"/>
    </source>
</evidence>
<dbReference type="CDD" id="cd03590">
    <property type="entry name" value="CLECT_DC-SIGN_like"/>
    <property type="match status" value="1"/>
</dbReference>
<dbReference type="PROSITE" id="PS50041">
    <property type="entry name" value="C_TYPE_LECTIN_2"/>
    <property type="match status" value="1"/>
</dbReference>
<keyword evidence="3" id="KW-0812">Transmembrane</keyword>
<sequence length="241" mass="28211">MSQSIYYEVIDPEGLNSEDRVEMVVDIYESADAHNPNTETEKSNTKRTLQRQQTGSRCYRLTLTAVCLGLLSVLLLIATIALCIKFSKLMTVKEQFQTERDALQKKLFQLEKDINKPEWRYFNYSVYYISTETKTWSESREDCRERGADLLIINSREEQDFIEKFRRGQRSWIGLTDNETEGVWKWVDGSALTTEFWRSGEPNGNRNEDCVITGYASDPVYSWADFSCNNKFVWTCEKRIF</sequence>
<dbReference type="Ensembl" id="ENSPNAT00000073832.1">
    <property type="protein sequence ID" value="ENSPNAP00000068528.1"/>
    <property type="gene ID" value="ENSPNAG00000037679.1"/>
</dbReference>
<protein>
    <recommendedName>
        <fullName evidence="4">C-type lectin domain-containing protein</fullName>
    </recommendedName>
</protein>
<dbReference type="GeneID" id="108410680"/>
<dbReference type="Gene3D" id="3.10.100.10">
    <property type="entry name" value="Mannose-Binding Protein A, subunit A"/>
    <property type="match status" value="1"/>
</dbReference>
<dbReference type="Proteomes" id="UP001501920">
    <property type="component" value="Chromosome 22"/>
</dbReference>
<keyword evidence="3" id="KW-0472">Membrane</keyword>
<dbReference type="PROSITE" id="PS00615">
    <property type="entry name" value="C_TYPE_LECTIN_1"/>
    <property type="match status" value="1"/>
</dbReference>
<accession>A0AAR2KW14</accession>
<dbReference type="SUPFAM" id="SSF56436">
    <property type="entry name" value="C-type lectin-like"/>
    <property type="match status" value="1"/>
</dbReference>
<dbReference type="RefSeq" id="XP_017537371.1">
    <property type="nucleotide sequence ID" value="XM_017681882.1"/>
</dbReference>
<evidence type="ECO:0000259" key="4">
    <source>
        <dbReference type="PROSITE" id="PS50041"/>
    </source>
</evidence>
<dbReference type="InterPro" id="IPR033989">
    <property type="entry name" value="CD209-like_CTLD"/>
</dbReference>
<dbReference type="InterPro" id="IPR018378">
    <property type="entry name" value="C-type_lectin_CS"/>
</dbReference>
<evidence type="ECO:0000313" key="6">
    <source>
        <dbReference type="Proteomes" id="UP001501920"/>
    </source>
</evidence>
<dbReference type="GeneTree" id="ENSGT01020000230338"/>
<dbReference type="InterPro" id="IPR050111">
    <property type="entry name" value="C-type_lectin/snaclec_domain"/>
</dbReference>
<dbReference type="GO" id="GO:0030246">
    <property type="term" value="F:carbohydrate binding"/>
    <property type="evidence" value="ECO:0007669"/>
    <property type="project" value="UniProtKB-KW"/>
</dbReference>
<keyword evidence="2" id="KW-1015">Disulfide bond</keyword>
<reference evidence="5 6" key="1">
    <citation type="submission" date="2020-10" db="EMBL/GenBank/DDBJ databases">
        <title>Pygocentrus nattereri (red-bellied piranha) genome, fPygNat1, primary haplotype.</title>
        <authorList>
            <person name="Myers G."/>
            <person name="Meyer A."/>
            <person name="Karagic N."/>
            <person name="Pippel M."/>
            <person name="Winkler S."/>
            <person name="Tracey A."/>
            <person name="Wood J."/>
            <person name="Formenti G."/>
            <person name="Howe K."/>
            <person name="Fedrigo O."/>
            <person name="Jarvis E.D."/>
        </authorList>
    </citation>
    <scope>NUCLEOTIDE SEQUENCE [LARGE SCALE GENOMIC DNA]</scope>
</reference>
<organism evidence="5 6">
    <name type="scientific">Pygocentrus nattereri</name>
    <name type="common">Red-bellied piranha</name>
    <dbReference type="NCBI Taxonomy" id="42514"/>
    <lineage>
        <taxon>Eukaryota</taxon>
        <taxon>Metazoa</taxon>
        <taxon>Chordata</taxon>
        <taxon>Craniata</taxon>
        <taxon>Vertebrata</taxon>
        <taxon>Euteleostomi</taxon>
        <taxon>Actinopterygii</taxon>
        <taxon>Neopterygii</taxon>
        <taxon>Teleostei</taxon>
        <taxon>Ostariophysi</taxon>
        <taxon>Characiformes</taxon>
        <taxon>Characoidei</taxon>
        <taxon>Pygocentrus</taxon>
    </lineage>
</organism>